<evidence type="ECO:0000313" key="4">
    <source>
        <dbReference type="Proteomes" id="UP000008984"/>
    </source>
</evidence>
<accession>G0R8N0</accession>
<proteinExistence type="predicted"/>
<dbReference type="KEGG" id="tre:TRIREDRAFT_102920"/>
<dbReference type="PROSITE" id="PS00028">
    <property type="entry name" value="ZINC_FINGER_C2H2_1"/>
    <property type="match status" value="1"/>
</dbReference>
<feature type="region of interest" description="Disordered" evidence="1">
    <location>
        <begin position="487"/>
        <end position="545"/>
    </location>
</feature>
<feature type="compositionally biased region" description="Low complexity" evidence="1">
    <location>
        <begin position="514"/>
        <end position="525"/>
    </location>
</feature>
<feature type="compositionally biased region" description="Polar residues" evidence="1">
    <location>
        <begin position="175"/>
        <end position="187"/>
    </location>
</feature>
<dbReference type="SMART" id="SM00355">
    <property type="entry name" value="ZnF_C2H2"/>
    <property type="match status" value="2"/>
</dbReference>
<evidence type="ECO:0000259" key="2">
    <source>
        <dbReference type="PROSITE" id="PS00028"/>
    </source>
</evidence>
<name>G0R8N0_HYPJQ</name>
<dbReference type="eggNOG" id="ENOG502SV4E">
    <property type="taxonomic scope" value="Eukaryota"/>
</dbReference>
<evidence type="ECO:0000256" key="1">
    <source>
        <dbReference type="SAM" id="MobiDB-lite"/>
    </source>
</evidence>
<reference evidence="3 4" key="1">
    <citation type="journal article" date="2008" name="Nat. Biotechnol.">
        <title>Genome sequencing and analysis of the biomass-degrading fungus Trichoderma reesei (syn. Hypocrea jecorina).</title>
        <authorList>
            <person name="Martinez D."/>
            <person name="Berka R.M."/>
            <person name="Henrissat B."/>
            <person name="Saloheimo M."/>
            <person name="Arvas M."/>
            <person name="Baker S.E."/>
            <person name="Chapman J."/>
            <person name="Chertkov O."/>
            <person name="Coutinho P.M."/>
            <person name="Cullen D."/>
            <person name="Danchin E.G."/>
            <person name="Grigoriev I.V."/>
            <person name="Harris P."/>
            <person name="Jackson M."/>
            <person name="Kubicek C.P."/>
            <person name="Han C.S."/>
            <person name="Ho I."/>
            <person name="Larrondo L.F."/>
            <person name="de Leon A.L."/>
            <person name="Magnuson J.K."/>
            <person name="Merino S."/>
            <person name="Misra M."/>
            <person name="Nelson B."/>
            <person name="Putnam N."/>
            <person name="Robbertse B."/>
            <person name="Salamov A.A."/>
            <person name="Schmoll M."/>
            <person name="Terry A."/>
            <person name="Thayer N."/>
            <person name="Westerholm-Parvinen A."/>
            <person name="Schoch C.L."/>
            <person name="Yao J."/>
            <person name="Barabote R."/>
            <person name="Nelson M.A."/>
            <person name="Detter C."/>
            <person name="Bruce D."/>
            <person name="Kuske C.R."/>
            <person name="Xie G."/>
            <person name="Richardson P."/>
            <person name="Rokhsar D.S."/>
            <person name="Lucas S.M."/>
            <person name="Rubin E.M."/>
            <person name="Dunn-Coleman N."/>
            <person name="Ward M."/>
            <person name="Brettin T.S."/>
        </authorList>
    </citation>
    <scope>NUCLEOTIDE SEQUENCE [LARGE SCALE GENOMIC DNA]</scope>
    <source>
        <strain evidence="3 4">QM6a</strain>
    </source>
</reference>
<feature type="region of interest" description="Disordered" evidence="1">
    <location>
        <begin position="142"/>
        <end position="223"/>
    </location>
</feature>
<dbReference type="OrthoDB" id="5208775at2759"/>
<dbReference type="AlphaFoldDB" id="G0R8N0"/>
<dbReference type="HOGENOM" id="CLU_459308_0_0_1"/>
<dbReference type="RefSeq" id="XP_006961308.1">
    <property type="nucleotide sequence ID" value="XM_006961246.1"/>
</dbReference>
<dbReference type="InterPro" id="IPR013087">
    <property type="entry name" value="Znf_C2H2_type"/>
</dbReference>
<keyword evidence="4" id="KW-1185">Reference proteome</keyword>
<dbReference type="Gene3D" id="3.30.160.60">
    <property type="entry name" value="Classic Zinc Finger"/>
    <property type="match status" value="1"/>
</dbReference>
<feature type="compositionally biased region" description="Low complexity" evidence="1">
    <location>
        <begin position="160"/>
        <end position="174"/>
    </location>
</feature>
<feature type="domain" description="C2H2-type" evidence="2">
    <location>
        <begin position="265"/>
        <end position="288"/>
    </location>
</feature>
<evidence type="ECO:0000313" key="3">
    <source>
        <dbReference type="EMBL" id="EGR52377.1"/>
    </source>
</evidence>
<gene>
    <name evidence="3" type="ORF">TRIREDRAFT_102920</name>
</gene>
<dbReference type="Proteomes" id="UP000008984">
    <property type="component" value="Unassembled WGS sequence"/>
</dbReference>
<organism evidence="4">
    <name type="scientific">Hypocrea jecorina (strain QM6a)</name>
    <name type="common">Trichoderma reesei</name>
    <dbReference type="NCBI Taxonomy" id="431241"/>
    <lineage>
        <taxon>Eukaryota</taxon>
        <taxon>Fungi</taxon>
        <taxon>Dikarya</taxon>
        <taxon>Ascomycota</taxon>
        <taxon>Pezizomycotina</taxon>
        <taxon>Sordariomycetes</taxon>
        <taxon>Hypocreomycetidae</taxon>
        <taxon>Hypocreales</taxon>
        <taxon>Hypocreaceae</taxon>
        <taxon>Trichoderma</taxon>
    </lineage>
</organism>
<dbReference type="EMBL" id="GL985056">
    <property type="protein sequence ID" value="EGR52377.1"/>
    <property type="molecule type" value="Genomic_DNA"/>
</dbReference>
<protein>
    <submittedName>
        <fullName evidence="3">Predicted protein</fullName>
    </submittedName>
</protein>
<sequence length="594" mass="64442">MARRQPLHPVVLILSHPPSFTSVLRMRSLVLSVGGTRVDGLPLGSPGLAPATETAAVPFWRASGCRAARRRSAAGSAAAAASISSPSGAAGNVSRIISIYCPLPAFATCPLLAFAASKLNITLLPSVKSFVCYEERSFMLSSSNTSNRSSHDDSSNVFDSTGSSSNTFSDTSSTCGSVASNLSPRASNNRKRNASPSAPRASTALTDESSWDAEDTTPTTAAPKQKGSFTCGFCLEEGIQKTCTRKNDLKRHMEDFHHTNAQWFCRHRGCQMVFDWQTAYKAHLKNAHGGSRMNLDDAKIPLCPQTVFACGFENCLQVFEAPSDAHAGPTFKEYVSHVVKHFDEGASSGQWSYSARMRNLLRQSSVLTTWSQSLWPDADPSRLRWNSQTSSVLRKRLETRHLGDMQFLVQYAIALGSSPNGAIQNFRADFVTPIRSECRLAIHGHARAAVPSATPTPEPDHMLQYGMSTGGPNPAMVAYYQRHAYMPQPTQPQIPSPSYTFQNAPPSPGYDAHQQQQQQQQQPQQYMGMSDTPMVGSDYVPHANSNLQTMPGAAYATNGMQSPAPTDICGAASLGSNLEQRTNTYAYNSSPYAY</sequence>
<dbReference type="VEuPathDB" id="FungiDB:TRIREDRAFT_102920"/>
<dbReference type="GeneID" id="18480501"/>